<keyword evidence="5" id="KW-1185">Reference proteome</keyword>
<feature type="region of interest" description="Disordered" evidence="2">
    <location>
        <begin position="150"/>
        <end position="173"/>
    </location>
</feature>
<keyword evidence="3" id="KW-0732">Signal</keyword>
<dbReference type="AlphaFoldDB" id="A0A075K272"/>
<dbReference type="HOGENOM" id="CLU_679120_0_0_6"/>
<evidence type="ECO:0000256" key="2">
    <source>
        <dbReference type="SAM" id="MobiDB-lite"/>
    </source>
</evidence>
<dbReference type="KEGG" id="dja:HY57_12050"/>
<dbReference type="InterPro" id="IPR017850">
    <property type="entry name" value="Alkaline_phosphatase_core_sf"/>
</dbReference>
<dbReference type="InterPro" id="IPR007312">
    <property type="entry name" value="Phosphoesterase"/>
</dbReference>
<dbReference type="Gene3D" id="3.40.720.10">
    <property type="entry name" value="Alkaline Phosphatase, subunit A"/>
    <property type="match status" value="1"/>
</dbReference>
<evidence type="ECO:0000256" key="3">
    <source>
        <dbReference type="SAM" id="SignalP"/>
    </source>
</evidence>
<protein>
    <submittedName>
        <fullName evidence="4">Phosphoesterase</fullName>
    </submittedName>
</protein>
<dbReference type="PANTHER" id="PTHR31956">
    <property type="entry name" value="NON-SPECIFIC PHOSPHOLIPASE C4-RELATED"/>
    <property type="match status" value="1"/>
</dbReference>
<sequence>MLALLLFFVASAGLGNPASAQAAPATTPIRHVFIIVLENEAYEFTFGPKTLAPYLAHDLVQRGALLTHYYGIGHNSLGNYVALISGQAPNAATQEDCPDFVDFAATDGKPDGNGQLAGQGCIYPASVKTVADQLHDAGFAWKGYMEGMGSTPSREPTRCGHVAPGTRDSTNQETIGDRYADKHNPFIYFHSIIDDRAYCDQHVVPLKDLAVDLKQVHTTPNLSFITPDLCHDGHDAPCLNGEKGGLISADAFLKAWVPRIMTSPAFRQDGMIIVTFDEGTDANACCGELALPGGPAPGKYGPGGGRIGAVLISPSIKPGTVSSTPYNHYSTLRSLEQWFGLGFLGYAAHPGLRTFGHDVFNLPDRLDSGTANASTPAPSR</sequence>
<dbReference type="PANTHER" id="PTHR31956:SF8">
    <property type="entry name" value="ACID PHOSPHATASE PHOA (AFU_ORTHOLOGUE AFUA_1G03570)"/>
    <property type="match status" value="1"/>
</dbReference>
<evidence type="ECO:0000313" key="5">
    <source>
        <dbReference type="Proteomes" id="UP000027987"/>
    </source>
</evidence>
<dbReference type="PATRIC" id="fig|1217721.7.peg.2484"/>
<dbReference type="STRING" id="1217721.HY57_12050"/>
<dbReference type="EMBL" id="CP008884">
    <property type="protein sequence ID" value="AIF47940.1"/>
    <property type="molecule type" value="Genomic_DNA"/>
</dbReference>
<feature type="chain" id="PRO_5001707515" evidence="3">
    <location>
        <begin position="23"/>
        <end position="380"/>
    </location>
</feature>
<dbReference type="Pfam" id="PF04185">
    <property type="entry name" value="Phosphoesterase"/>
    <property type="match status" value="1"/>
</dbReference>
<proteinExistence type="predicted"/>
<keyword evidence="1" id="KW-0378">Hydrolase</keyword>
<reference evidence="4 5" key="1">
    <citation type="submission" date="2014-07" db="EMBL/GenBank/DDBJ databases">
        <title>Complete Genome Sequence of Dyella japonica Strain A8 Isolated from Malaysian Tropical Soil.</title>
        <authorList>
            <person name="Hui R.K.H."/>
            <person name="Chen J.-W."/>
            <person name="Chan K.-G."/>
            <person name="Leung F.C.C."/>
        </authorList>
    </citation>
    <scope>NUCLEOTIDE SEQUENCE [LARGE SCALE GENOMIC DNA]</scope>
    <source>
        <strain evidence="4 5">A8</strain>
    </source>
</reference>
<evidence type="ECO:0000256" key="1">
    <source>
        <dbReference type="ARBA" id="ARBA00022801"/>
    </source>
</evidence>
<accession>A0A075K272</accession>
<dbReference type="Proteomes" id="UP000027987">
    <property type="component" value="Chromosome"/>
</dbReference>
<organism evidence="4 5">
    <name type="scientific">Dyella japonica A8</name>
    <dbReference type="NCBI Taxonomy" id="1217721"/>
    <lineage>
        <taxon>Bacteria</taxon>
        <taxon>Pseudomonadati</taxon>
        <taxon>Pseudomonadota</taxon>
        <taxon>Gammaproteobacteria</taxon>
        <taxon>Lysobacterales</taxon>
        <taxon>Rhodanobacteraceae</taxon>
        <taxon>Dyella</taxon>
    </lineage>
</organism>
<dbReference type="GO" id="GO:0016788">
    <property type="term" value="F:hydrolase activity, acting on ester bonds"/>
    <property type="evidence" value="ECO:0007669"/>
    <property type="project" value="InterPro"/>
</dbReference>
<gene>
    <name evidence="4" type="ORF">HY57_12050</name>
</gene>
<feature type="signal peptide" evidence="3">
    <location>
        <begin position="1"/>
        <end position="22"/>
    </location>
</feature>
<dbReference type="GO" id="GO:0009395">
    <property type="term" value="P:phospholipid catabolic process"/>
    <property type="evidence" value="ECO:0007669"/>
    <property type="project" value="TreeGrafter"/>
</dbReference>
<evidence type="ECO:0000313" key="4">
    <source>
        <dbReference type="EMBL" id="AIF47940.1"/>
    </source>
</evidence>
<name>A0A075K272_9GAMM</name>